<evidence type="ECO:0000256" key="6">
    <source>
        <dbReference type="ARBA" id="ARBA00022984"/>
    </source>
</evidence>
<name>A0A511DCM8_9PSEU</name>
<keyword evidence="17" id="KW-1185">Reference proteome</keyword>
<dbReference type="Proteomes" id="UP000321685">
    <property type="component" value="Unassembled WGS sequence"/>
</dbReference>
<evidence type="ECO:0000256" key="12">
    <source>
        <dbReference type="ARBA" id="ARBA00060592"/>
    </source>
</evidence>
<keyword evidence="8" id="KW-0564">Palmitate</keyword>
<evidence type="ECO:0000256" key="2">
    <source>
        <dbReference type="ARBA" id="ARBA00022475"/>
    </source>
</evidence>
<dbReference type="Pfam" id="PF17964">
    <property type="entry name" value="Big_10"/>
    <property type="match status" value="1"/>
</dbReference>
<comment type="pathway">
    <text evidence="1 13">Cell wall biogenesis; peptidoglycan biosynthesis.</text>
</comment>
<dbReference type="Gene3D" id="2.40.440.10">
    <property type="entry name" value="L,D-transpeptidase catalytic domain-like"/>
    <property type="match status" value="1"/>
</dbReference>
<protein>
    <recommendedName>
        <fullName evidence="15">L,D-TPase catalytic domain-containing protein</fullName>
    </recommendedName>
</protein>
<keyword evidence="14" id="KW-1133">Transmembrane helix</keyword>
<evidence type="ECO:0000256" key="11">
    <source>
        <dbReference type="ARBA" id="ARBA00023316"/>
    </source>
</evidence>
<evidence type="ECO:0000256" key="5">
    <source>
        <dbReference type="ARBA" id="ARBA00022960"/>
    </source>
</evidence>
<dbReference type="InterPro" id="IPR005490">
    <property type="entry name" value="LD_TPept_cat_dom"/>
</dbReference>
<keyword evidence="9" id="KW-0449">Lipoprotein</keyword>
<dbReference type="GO" id="GO:0016746">
    <property type="term" value="F:acyltransferase activity"/>
    <property type="evidence" value="ECO:0007669"/>
    <property type="project" value="UniProtKB-KW"/>
</dbReference>
<dbReference type="Gene3D" id="2.60.40.3710">
    <property type="match status" value="1"/>
</dbReference>
<keyword evidence="2" id="KW-1003">Cell membrane</keyword>
<dbReference type="GO" id="GO:0071972">
    <property type="term" value="F:peptidoglycan L,D-transpeptidase activity"/>
    <property type="evidence" value="ECO:0007669"/>
    <property type="project" value="TreeGrafter"/>
</dbReference>
<keyword evidence="7 14" id="KW-0472">Membrane</keyword>
<evidence type="ECO:0000313" key="16">
    <source>
        <dbReference type="EMBL" id="GEL22307.1"/>
    </source>
</evidence>
<feature type="transmembrane region" description="Helical" evidence="14">
    <location>
        <begin position="12"/>
        <end position="36"/>
    </location>
</feature>
<dbReference type="Gene3D" id="2.60.40.3780">
    <property type="match status" value="1"/>
</dbReference>
<organism evidence="16 17">
    <name type="scientific">Pseudonocardia sulfidoxydans NBRC 16205</name>
    <dbReference type="NCBI Taxonomy" id="1223511"/>
    <lineage>
        <taxon>Bacteria</taxon>
        <taxon>Bacillati</taxon>
        <taxon>Actinomycetota</taxon>
        <taxon>Actinomycetes</taxon>
        <taxon>Pseudonocardiales</taxon>
        <taxon>Pseudonocardiaceae</taxon>
        <taxon>Pseudonocardia</taxon>
    </lineage>
</organism>
<dbReference type="GO" id="GO:0018104">
    <property type="term" value="P:peptidoglycan-protein cross-linking"/>
    <property type="evidence" value="ECO:0007669"/>
    <property type="project" value="TreeGrafter"/>
</dbReference>
<dbReference type="GO" id="GO:0071555">
    <property type="term" value="P:cell wall organization"/>
    <property type="evidence" value="ECO:0007669"/>
    <property type="project" value="UniProtKB-UniRule"/>
</dbReference>
<reference evidence="16 17" key="1">
    <citation type="submission" date="2019-07" db="EMBL/GenBank/DDBJ databases">
        <title>Whole genome shotgun sequence of Pseudonocardia sulfidoxydans NBRC 16205.</title>
        <authorList>
            <person name="Hosoyama A."/>
            <person name="Uohara A."/>
            <person name="Ohji S."/>
            <person name="Ichikawa N."/>
        </authorList>
    </citation>
    <scope>NUCLEOTIDE SEQUENCE [LARGE SCALE GENOMIC DNA]</scope>
    <source>
        <strain evidence="16 17">NBRC 16205</strain>
    </source>
</reference>
<dbReference type="UniPathway" id="UPA00219"/>
<dbReference type="CDD" id="cd16913">
    <property type="entry name" value="YkuD_like"/>
    <property type="match status" value="1"/>
</dbReference>
<comment type="pathway">
    <text evidence="12">Glycan biosynthesis.</text>
</comment>
<evidence type="ECO:0000256" key="3">
    <source>
        <dbReference type="ARBA" id="ARBA00022679"/>
    </source>
</evidence>
<accession>A0A511DCM8</accession>
<dbReference type="GO" id="GO:0005576">
    <property type="term" value="C:extracellular region"/>
    <property type="evidence" value="ECO:0007669"/>
    <property type="project" value="TreeGrafter"/>
</dbReference>
<dbReference type="EMBL" id="BJVJ01000008">
    <property type="protein sequence ID" value="GEL22307.1"/>
    <property type="molecule type" value="Genomic_DNA"/>
</dbReference>
<keyword evidence="4" id="KW-0732">Signal</keyword>
<evidence type="ECO:0000256" key="9">
    <source>
        <dbReference type="ARBA" id="ARBA00023288"/>
    </source>
</evidence>
<dbReference type="Pfam" id="PF03734">
    <property type="entry name" value="YkuD"/>
    <property type="match status" value="1"/>
</dbReference>
<dbReference type="PROSITE" id="PS52029">
    <property type="entry name" value="LD_TPASE"/>
    <property type="match status" value="1"/>
</dbReference>
<evidence type="ECO:0000256" key="1">
    <source>
        <dbReference type="ARBA" id="ARBA00004752"/>
    </source>
</evidence>
<evidence type="ECO:0000256" key="14">
    <source>
        <dbReference type="SAM" id="Phobius"/>
    </source>
</evidence>
<keyword evidence="5 13" id="KW-0133">Cell shape</keyword>
<dbReference type="InterPro" id="IPR041280">
    <property type="entry name" value="Big_10"/>
</dbReference>
<dbReference type="GO" id="GO:0008360">
    <property type="term" value="P:regulation of cell shape"/>
    <property type="evidence" value="ECO:0007669"/>
    <property type="project" value="UniProtKB-UniRule"/>
</dbReference>
<dbReference type="SUPFAM" id="SSF141523">
    <property type="entry name" value="L,D-transpeptidase catalytic domain-like"/>
    <property type="match status" value="1"/>
</dbReference>
<keyword evidence="11 13" id="KW-0961">Cell wall biogenesis/degradation</keyword>
<dbReference type="PANTHER" id="PTHR30582:SF2">
    <property type="entry name" value="L,D-TRANSPEPTIDASE YCIB-RELATED"/>
    <property type="match status" value="1"/>
</dbReference>
<keyword evidence="6 13" id="KW-0573">Peptidoglycan synthesis</keyword>
<dbReference type="InterPro" id="IPR050979">
    <property type="entry name" value="LD-transpeptidase"/>
</dbReference>
<feature type="active site" description="Proton donor/acceptor" evidence="13">
    <location>
        <position position="338"/>
    </location>
</feature>
<keyword evidence="3" id="KW-0808">Transferase</keyword>
<evidence type="ECO:0000256" key="8">
    <source>
        <dbReference type="ARBA" id="ARBA00023139"/>
    </source>
</evidence>
<keyword evidence="14" id="KW-0812">Transmembrane</keyword>
<evidence type="ECO:0000256" key="4">
    <source>
        <dbReference type="ARBA" id="ARBA00022729"/>
    </source>
</evidence>
<dbReference type="FunFam" id="2.40.440.10:FF:000005">
    <property type="entry name" value="L,D-transpeptidase 2"/>
    <property type="match status" value="1"/>
</dbReference>
<evidence type="ECO:0000256" key="7">
    <source>
        <dbReference type="ARBA" id="ARBA00023136"/>
    </source>
</evidence>
<dbReference type="PROSITE" id="PS51257">
    <property type="entry name" value="PROKAR_LIPOPROTEIN"/>
    <property type="match status" value="1"/>
</dbReference>
<dbReference type="InterPro" id="IPR038063">
    <property type="entry name" value="Transpep_catalytic_dom"/>
</dbReference>
<keyword evidence="10" id="KW-0012">Acyltransferase</keyword>
<evidence type="ECO:0000256" key="10">
    <source>
        <dbReference type="ARBA" id="ARBA00023315"/>
    </source>
</evidence>
<proteinExistence type="predicted"/>
<gene>
    <name evidence="16" type="ORF">PSU4_12610</name>
</gene>
<sequence length="410" mass="42914">MGTVVRTPTGRVRTGLTLSLGVAVLACIVLSALVIVSPRQAEALSSGLTGGVVAPPAPAAPVVATSADGGPFNPGDPLHLTVTGGTIAAVTMTDKADGKAVTGDLARTGTEWASTGDLGYASTYTVGVDTVGPDGSRHHDDRTVSTLTPTHTAYPSFIPPPAQTTVGVGQPLVVRFDHAVKDHATAEKALTVVSDPPQEGNWYWLSNTEVHYRPKVYWQAGSTITLKADLFGVDLGNGTYGETSRSETIHVHDSWVAKADGKAEQMQIFHNGALVNTMPISLGSPGFPSHTGPHVISDKQPTITMDSCTYGVCEGQPGYYKEKVDLDLRISDDGEFVHSAPWSVGSQGGANVSHGCVNLSPANAQWFFDHFGIGDVVEITNSGGPALPLGDTYGDWELSWAQWQTGSAAK</sequence>
<dbReference type="AlphaFoldDB" id="A0A511DCM8"/>
<evidence type="ECO:0000259" key="15">
    <source>
        <dbReference type="PROSITE" id="PS52029"/>
    </source>
</evidence>
<comment type="caution">
    <text evidence="16">The sequence shown here is derived from an EMBL/GenBank/DDBJ whole genome shotgun (WGS) entry which is preliminary data.</text>
</comment>
<feature type="active site" description="Nucleophile" evidence="13">
    <location>
        <position position="356"/>
    </location>
</feature>
<dbReference type="PANTHER" id="PTHR30582">
    <property type="entry name" value="L,D-TRANSPEPTIDASE"/>
    <property type="match status" value="1"/>
</dbReference>
<evidence type="ECO:0000313" key="17">
    <source>
        <dbReference type="Proteomes" id="UP000321685"/>
    </source>
</evidence>
<dbReference type="CDD" id="cd13432">
    <property type="entry name" value="LDT_IgD_like_2"/>
    <property type="match status" value="1"/>
</dbReference>
<evidence type="ECO:0000256" key="13">
    <source>
        <dbReference type="PROSITE-ProRule" id="PRU01373"/>
    </source>
</evidence>
<feature type="domain" description="L,D-TPase catalytic" evidence="15">
    <location>
        <begin position="255"/>
        <end position="380"/>
    </location>
</feature>